<dbReference type="PANTHER" id="PTHR31025:SF25">
    <property type="entry name" value="ZINC FINGER (C2H2)-60"/>
    <property type="match status" value="1"/>
</dbReference>
<dbReference type="Proteomes" id="UP000823561">
    <property type="component" value="Chromosome 10"/>
</dbReference>
<protein>
    <submittedName>
        <fullName evidence="1">Uncharacterized protein</fullName>
    </submittedName>
</protein>
<comment type="caution">
    <text evidence="1">The sequence shown here is derived from an EMBL/GenBank/DDBJ whole genome shotgun (WGS) entry which is preliminary data.</text>
</comment>
<reference evidence="1" key="1">
    <citation type="submission" date="2020-10" db="EMBL/GenBank/DDBJ databases">
        <title>Chromosome-scale genome assembly of the Allis shad, Alosa alosa.</title>
        <authorList>
            <person name="Margot Z."/>
            <person name="Christophe K."/>
            <person name="Cabau C."/>
            <person name="Louis A."/>
            <person name="Berthelot C."/>
            <person name="Parey E."/>
            <person name="Roest Crollius H."/>
            <person name="Montfort J."/>
            <person name="Robinson-Rechavi M."/>
            <person name="Bucao C."/>
            <person name="Bouchez O."/>
            <person name="Gislard M."/>
            <person name="Lluch J."/>
            <person name="Milhes M."/>
            <person name="Lampietro C."/>
            <person name="Lopez Roques C."/>
            <person name="Donnadieu C."/>
            <person name="Braasch I."/>
            <person name="Desvignes T."/>
            <person name="Postlethwait J."/>
            <person name="Bobe J."/>
            <person name="Guiguen Y."/>
        </authorList>
    </citation>
    <scope>NUCLEOTIDE SEQUENCE</scope>
    <source>
        <strain evidence="1">M-15738</strain>
        <tissue evidence="1">Blood</tissue>
    </source>
</reference>
<evidence type="ECO:0000313" key="2">
    <source>
        <dbReference type="Proteomes" id="UP000823561"/>
    </source>
</evidence>
<gene>
    <name evidence="1" type="ORF">AALO_G00137680</name>
</gene>
<organism evidence="1 2">
    <name type="scientific">Alosa alosa</name>
    <name type="common">allis shad</name>
    <dbReference type="NCBI Taxonomy" id="278164"/>
    <lineage>
        <taxon>Eukaryota</taxon>
        <taxon>Metazoa</taxon>
        <taxon>Chordata</taxon>
        <taxon>Craniata</taxon>
        <taxon>Vertebrata</taxon>
        <taxon>Euteleostomi</taxon>
        <taxon>Actinopterygii</taxon>
        <taxon>Neopterygii</taxon>
        <taxon>Teleostei</taxon>
        <taxon>Clupei</taxon>
        <taxon>Clupeiformes</taxon>
        <taxon>Clupeoidei</taxon>
        <taxon>Clupeidae</taxon>
        <taxon>Alosa</taxon>
    </lineage>
</organism>
<sequence length="271" mass="30588">MSLPAQLRVVIKDCDVRKLTLPSGIPQTLEALRSIILETFQLDGDFSLMYEDKDFGNEYFTLTSTADINDKSTIKIVQVESTVTLTFSPIAESDLVVSSTPRSHQNSEVQCSADDSLASSSRDTVILPDSCRLDPWPLHFEIPKFSRDVELILQEANKQYHMNGTSFDDARVKAAIRQTLSDSIFQYTAYPTDHHILQVVEALVGKFPCLKEPGSFSGMYGWQQSLKTRMSNFRRMLKSRNISCPEIEVNFLKRKDSSNQAPAKKHKKGRS</sequence>
<keyword evidence="2" id="KW-1185">Reference proteome</keyword>
<accession>A0AAV6GH86</accession>
<proteinExistence type="predicted"/>
<dbReference type="EMBL" id="JADWDJ010000010">
    <property type="protein sequence ID" value="KAG5274563.1"/>
    <property type="molecule type" value="Genomic_DNA"/>
</dbReference>
<evidence type="ECO:0000313" key="1">
    <source>
        <dbReference type="EMBL" id="KAG5274563.1"/>
    </source>
</evidence>
<name>A0AAV6GH86_9TELE</name>
<dbReference type="PANTHER" id="PTHR31025">
    <property type="entry name" value="SI:CH211-196P9.1-RELATED"/>
    <property type="match status" value="1"/>
</dbReference>
<dbReference type="AlphaFoldDB" id="A0AAV6GH86"/>